<sequence length="306" mass="35502">WRFFENYFDIPGLVAFARILDHLRETGASENKTTYEDVWADVHASLYEMYIFNHFKEDRGGYFPAIKQETGSYIEMASKEIKEWLKKLRQQNRKVFLMTSSNVDFAYFIMDFIFGKDWPSLFDLRLFQAKKPSFFTESRAFLRTSKEFEIGEPVEELQPNGDYSQGNKEVLMKFFRKETGKADPKHSSLVTAEELRWMVSDFWGSIFIDDLQGDRSAEELRWMVSDFWGSIFIDDLQGDRSETADKNLKMNTAYGDLISQYATICVPSIEYLAGVPVDHNFAKFSKDAGNARGFHPGRPVSLLVSQ</sequence>
<dbReference type="GO" id="GO:0046872">
    <property type="term" value="F:metal ion binding"/>
    <property type="evidence" value="ECO:0007669"/>
    <property type="project" value="UniProtKB-KW"/>
</dbReference>
<proteinExistence type="inferred from homology"/>
<gene>
    <name evidence="5" type="ORF">ElyMa_001691800</name>
</gene>
<keyword evidence="4" id="KW-0460">Magnesium</keyword>
<evidence type="ECO:0000313" key="5">
    <source>
        <dbReference type="EMBL" id="GFS25615.1"/>
    </source>
</evidence>
<protein>
    <submittedName>
        <fullName evidence="5">5'-nucleotidase domain-containing protein 1</fullName>
    </submittedName>
</protein>
<dbReference type="InterPro" id="IPR023214">
    <property type="entry name" value="HAD_sf"/>
</dbReference>
<dbReference type="AlphaFoldDB" id="A0AAV4JTJ3"/>
<keyword evidence="3" id="KW-0378">Hydrolase</keyword>
<name>A0AAV4JTJ3_9GAST</name>
<feature type="non-terminal residue" evidence="5">
    <location>
        <position position="1"/>
    </location>
</feature>
<evidence type="ECO:0000313" key="6">
    <source>
        <dbReference type="Proteomes" id="UP000762676"/>
    </source>
</evidence>
<dbReference type="SUPFAM" id="SSF56784">
    <property type="entry name" value="HAD-like"/>
    <property type="match status" value="1"/>
</dbReference>
<keyword evidence="2" id="KW-0479">Metal-binding</keyword>
<dbReference type="PANTHER" id="PTHR12103:SF38">
    <property type="entry name" value="5'-NUCLEOTIDASE DOMAIN-CONTAINING PROTEIN 1"/>
    <property type="match status" value="1"/>
</dbReference>
<reference evidence="5 6" key="1">
    <citation type="journal article" date="2021" name="Elife">
        <title>Chloroplast acquisition without the gene transfer in kleptoplastic sea slugs, Plakobranchus ocellatus.</title>
        <authorList>
            <person name="Maeda T."/>
            <person name="Takahashi S."/>
            <person name="Yoshida T."/>
            <person name="Shimamura S."/>
            <person name="Takaki Y."/>
            <person name="Nagai Y."/>
            <person name="Toyoda A."/>
            <person name="Suzuki Y."/>
            <person name="Arimoto A."/>
            <person name="Ishii H."/>
            <person name="Satoh N."/>
            <person name="Nishiyama T."/>
            <person name="Hasebe M."/>
            <person name="Maruyama T."/>
            <person name="Minagawa J."/>
            <person name="Obokata J."/>
            <person name="Shigenobu S."/>
        </authorList>
    </citation>
    <scope>NUCLEOTIDE SEQUENCE [LARGE SCALE GENOMIC DNA]</scope>
</reference>
<dbReference type="InterPro" id="IPR036412">
    <property type="entry name" value="HAD-like_sf"/>
</dbReference>
<evidence type="ECO:0000256" key="2">
    <source>
        <dbReference type="ARBA" id="ARBA00022723"/>
    </source>
</evidence>
<dbReference type="Pfam" id="PF05761">
    <property type="entry name" value="5_nucleotid"/>
    <property type="match status" value="1"/>
</dbReference>
<dbReference type="PANTHER" id="PTHR12103">
    <property type="entry name" value="5'-NUCLEOTIDASE DOMAIN-CONTAINING"/>
    <property type="match status" value="1"/>
</dbReference>
<comment type="caution">
    <text evidence="5">The sequence shown here is derived from an EMBL/GenBank/DDBJ whole genome shotgun (WGS) entry which is preliminary data.</text>
</comment>
<accession>A0AAV4JTJ3</accession>
<keyword evidence="6" id="KW-1185">Reference proteome</keyword>
<dbReference type="Proteomes" id="UP000762676">
    <property type="component" value="Unassembled WGS sequence"/>
</dbReference>
<dbReference type="GO" id="GO:0008253">
    <property type="term" value="F:5'-nucleotidase activity"/>
    <property type="evidence" value="ECO:0007669"/>
    <property type="project" value="TreeGrafter"/>
</dbReference>
<dbReference type="InterPro" id="IPR008380">
    <property type="entry name" value="HAD-SF_hydro_IG_5-nucl"/>
</dbReference>
<dbReference type="Gene3D" id="3.40.50.1000">
    <property type="entry name" value="HAD superfamily/HAD-like"/>
    <property type="match status" value="1"/>
</dbReference>
<comment type="similarity">
    <text evidence="1">Belongs to the 5'(3')-deoxyribonucleotidase family.</text>
</comment>
<evidence type="ECO:0000256" key="1">
    <source>
        <dbReference type="ARBA" id="ARBA00009589"/>
    </source>
</evidence>
<organism evidence="5 6">
    <name type="scientific">Elysia marginata</name>
    <dbReference type="NCBI Taxonomy" id="1093978"/>
    <lineage>
        <taxon>Eukaryota</taxon>
        <taxon>Metazoa</taxon>
        <taxon>Spiralia</taxon>
        <taxon>Lophotrochozoa</taxon>
        <taxon>Mollusca</taxon>
        <taxon>Gastropoda</taxon>
        <taxon>Heterobranchia</taxon>
        <taxon>Euthyneura</taxon>
        <taxon>Panpulmonata</taxon>
        <taxon>Sacoglossa</taxon>
        <taxon>Placobranchoidea</taxon>
        <taxon>Plakobranchidae</taxon>
        <taxon>Elysia</taxon>
    </lineage>
</organism>
<evidence type="ECO:0000256" key="4">
    <source>
        <dbReference type="ARBA" id="ARBA00022842"/>
    </source>
</evidence>
<dbReference type="EMBL" id="BMAT01003449">
    <property type="protein sequence ID" value="GFS25615.1"/>
    <property type="molecule type" value="Genomic_DNA"/>
</dbReference>
<evidence type="ECO:0000256" key="3">
    <source>
        <dbReference type="ARBA" id="ARBA00022801"/>
    </source>
</evidence>